<accession>A0A6N4TJD1</accession>
<dbReference type="Gene3D" id="3.40.50.360">
    <property type="match status" value="1"/>
</dbReference>
<organism evidence="1 2">
    <name type="scientific">Amedibacterium intestinale</name>
    <dbReference type="NCBI Taxonomy" id="2583452"/>
    <lineage>
        <taxon>Bacteria</taxon>
        <taxon>Bacillati</taxon>
        <taxon>Bacillota</taxon>
        <taxon>Erysipelotrichia</taxon>
        <taxon>Erysipelotrichales</taxon>
        <taxon>Erysipelotrichaceae</taxon>
        <taxon>Amedibacterium</taxon>
    </lineage>
</organism>
<dbReference type="EMBL" id="AP019695">
    <property type="protein sequence ID" value="BBK22903.1"/>
    <property type="molecule type" value="Genomic_DNA"/>
</dbReference>
<dbReference type="RefSeq" id="WP_163052098.1">
    <property type="nucleotide sequence ID" value="NZ_AP019695.1"/>
</dbReference>
<dbReference type="Pfam" id="PF07972">
    <property type="entry name" value="Flavodoxin_NdrI"/>
    <property type="match status" value="1"/>
</dbReference>
<dbReference type="GO" id="GO:0010181">
    <property type="term" value="F:FMN binding"/>
    <property type="evidence" value="ECO:0007669"/>
    <property type="project" value="InterPro"/>
</dbReference>
<keyword evidence="2" id="KW-1185">Reference proteome</keyword>
<evidence type="ECO:0000313" key="1">
    <source>
        <dbReference type="EMBL" id="BBK22903.1"/>
    </source>
</evidence>
<dbReference type="SUPFAM" id="SSF52218">
    <property type="entry name" value="Flavoproteins"/>
    <property type="match status" value="1"/>
</dbReference>
<reference evidence="2" key="1">
    <citation type="submission" date="2019-05" db="EMBL/GenBank/DDBJ databases">
        <title>Complete genome sequencing of Absiella argi strain JCM 30884.</title>
        <authorList>
            <person name="Sakamoto M."/>
            <person name="Murakami T."/>
            <person name="Mori H."/>
        </authorList>
    </citation>
    <scope>NUCLEOTIDE SEQUENCE [LARGE SCALE GENOMIC DNA]</scope>
    <source>
        <strain evidence="2">JCM 30884</strain>
    </source>
</reference>
<dbReference type="Proteomes" id="UP000464754">
    <property type="component" value="Chromosome"/>
</dbReference>
<gene>
    <name evidence="1" type="primary">nrdI</name>
    <name evidence="1" type="ORF">Aargi30884_18060</name>
</gene>
<name>A0A6N4TJD1_9FIRM</name>
<dbReference type="InterPro" id="IPR004465">
    <property type="entry name" value="RNR_NrdI"/>
</dbReference>
<dbReference type="InterPro" id="IPR029039">
    <property type="entry name" value="Flavoprotein-like_sf"/>
</dbReference>
<dbReference type="PIRSF" id="PIRSF005087">
    <property type="entry name" value="NrdI"/>
    <property type="match status" value="1"/>
</dbReference>
<proteinExistence type="predicted"/>
<sequence length="117" mass="12707">MKIAYASRTGNVESIVQSLGISSLFIENGNETMDTDYVLFTYTDGYGDVPAEVETFLISNSSHLKGVIVSGDQSYGEAYCLAGDKIAETYDVPCLYKVENSGTDSDVIAIKEILEKL</sequence>
<dbReference type="PANTHER" id="PTHR37297:SF1">
    <property type="entry name" value="PROTEIN NRDI"/>
    <property type="match status" value="1"/>
</dbReference>
<protein>
    <submittedName>
        <fullName evidence="1">Protein NrdI</fullName>
    </submittedName>
</protein>
<evidence type="ECO:0000313" key="2">
    <source>
        <dbReference type="Proteomes" id="UP000464754"/>
    </source>
</evidence>
<dbReference type="NCBIfam" id="TIGR00333">
    <property type="entry name" value="nrdI"/>
    <property type="match status" value="1"/>
</dbReference>
<dbReference type="PANTHER" id="PTHR37297">
    <property type="entry name" value="PROTEIN NRDI"/>
    <property type="match status" value="1"/>
</dbReference>
<dbReference type="AlphaFoldDB" id="A0A6N4TJD1"/>
<dbReference type="KEGG" id="aarg:Aargi30884_18060"/>